<dbReference type="Proteomes" id="UP001139502">
    <property type="component" value="Unassembled WGS sequence"/>
</dbReference>
<sequence length="77" mass="8167">MEIKIGIKDVAREVVIDSAQDPEEIVASVSAAIENKTLLKLVDSKGKSTLIPGESLGYVEIGAEAKRHIGFGPFSEA</sequence>
<name>A0A9X2HI11_9MICC</name>
<dbReference type="AlphaFoldDB" id="A0A9X2HI11"/>
<gene>
    <name evidence="1" type="ORF">NBM05_08680</name>
</gene>
<evidence type="ECO:0000313" key="1">
    <source>
        <dbReference type="EMBL" id="MCP3426076.1"/>
    </source>
</evidence>
<dbReference type="EMBL" id="JANAFB010000018">
    <property type="protein sequence ID" value="MCP3426076.1"/>
    <property type="molecule type" value="Genomic_DNA"/>
</dbReference>
<comment type="caution">
    <text evidence="1">The sequence shown here is derived from an EMBL/GenBank/DDBJ whole genome shotgun (WGS) entry which is preliminary data.</text>
</comment>
<reference evidence="1" key="1">
    <citation type="submission" date="2022-06" db="EMBL/GenBank/DDBJ databases">
        <title>Rothia sp. isolated from sandalwood seedling.</title>
        <authorList>
            <person name="Tuikhar N."/>
            <person name="Kirdat K."/>
            <person name="Thorat V."/>
            <person name="Swetha P."/>
            <person name="Padma S."/>
            <person name="Sundararaj R."/>
            <person name="Yadav A."/>
        </authorList>
    </citation>
    <scope>NUCLEOTIDE SEQUENCE</scope>
    <source>
        <strain evidence="1">AR01</strain>
    </source>
</reference>
<dbReference type="RefSeq" id="WP_254166581.1">
    <property type="nucleotide sequence ID" value="NZ_JANAFB010000018.1"/>
</dbReference>
<keyword evidence="2" id="KW-1185">Reference proteome</keyword>
<dbReference type="InterPro" id="IPR021456">
    <property type="entry name" value="DUF3107"/>
</dbReference>
<evidence type="ECO:0000313" key="2">
    <source>
        <dbReference type="Proteomes" id="UP001139502"/>
    </source>
</evidence>
<proteinExistence type="predicted"/>
<organism evidence="1 2">
    <name type="scientific">Rothia santali</name>
    <dbReference type="NCBI Taxonomy" id="2949643"/>
    <lineage>
        <taxon>Bacteria</taxon>
        <taxon>Bacillati</taxon>
        <taxon>Actinomycetota</taxon>
        <taxon>Actinomycetes</taxon>
        <taxon>Micrococcales</taxon>
        <taxon>Micrococcaceae</taxon>
        <taxon>Rothia</taxon>
    </lineage>
</organism>
<dbReference type="Pfam" id="PF11305">
    <property type="entry name" value="DUF3107"/>
    <property type="match status" value="1"/>
</dbReference>
<accession>A0A9X2HI11</accession>
<protein>
    <submittedName>
        <fullName evidence="1">DUF3107 domain-containing protein</fullName>
    </submittedName>
</protein>